<proteinExistence type="inferred from homology"/>
<dbReference type="EC" id="1.1.1.369" evidence="5"/>
<dbReference type="SUPFAM" id="SSF55347">
    <property type="entry name" value="Glyceraldehyde-3-phosphate dehydrogenase-like, C-terminal domain"/>
    <property type="match status" value="1"/>
</dbReference>
<dbReference type="InterPro" id="IPR000683">
    <property type="entry name" value="Gfo/Idh/MocA-like_OxRdtase_N"/>
</dbReference>
<evidence type="ECO:0000313" key="6">
    <source>
        <dbReference type="Proteomes" id="UP000507470"/>
    </source>
</evidence>
<dbReference type="GO" id="GO:0000166">
    <property type="term" value="F:nucleotide binding"/>
    <property type="evidence" value="ECO:0007669"/>
    <property type="project" value="InterPro"/>
</dbReference>
<dbReference type="InterPro" id="IPR036291">
    <property type="entry name" value="NAD(P)-bd_dom_sf"/>
</dbReference>
<evidence type="ECO:0000256" key="2">
    <source>
        <dbReference type="ARBA" id="ARBA00023002"/>
    </source>
</evidence>
<name>A0A6J8CLN9_MYTCO</name>
<accession>A0A6J8CLN9</accession>
<reference evidence="5 6" key="1">
    <citation type="submission" date="2020-06" db="EMBL/GenBank/DDBJ databases">
        <authorList>
            <person name="Li R."/>
            <person name="Bekaert M."/>
        </authorList>
    </citation>
    <scope>NUCLEOTIDE SEQUENCE [LARGE SCALE GENOMIC DNA]</scope>
    <source>
        <strain evidence="6">wild</strain>
    </source>
</reference>
<dbReference type="Gene3D" id="3.40.50.720">
    <property type="entry name" value="NAD(P)-binding Rossmann-like Domain"/>
    <property type="match status" value="1"/>
</dbReference>
<dbReference type="SUPFAM" id="SSF51735">
    <property type="entry name" value="NAD(P)-binding Rossmann-fold domains"/>
    <property type="match status" value="1"/>
</dbReference>
<keyword evidence="6" id="KW-1185">Reference proteome</keyword>
<dbReference type="EC" id="1.1.1.18" evidence="5"/>
<evidence type="ECO:0000256" key="1">
    <source>
        <dbReference type="ARBA" id="ARBA00010928"/>
    </source>
</evidence>
<dbReference type="Pfam" id="PF22725">
    <property type="entry name" value="GFO_IDH_MocA_C3"/>
    <property type="match status" value="1"/>
</dbReference>
<dbReference type="OrthoDB" id="64915at2759"/>
<dbReference type="AlphaFoldDB" id="A0A6J8CLN9"/>
<feature type="domain" description="GFO/IDH/MocA-like oxidoreductase" evidence="4">
    <location>
        <begin position="139"/>
        <end position="257"/>
    </location>
</feature>
<dbReference type="GO" id="GO:0005737">
    <property type="term" value="C:cytoplasm"/>
    <property type="evidence" value="ECO:0007669"/>
    <property type="project" value="TreeGrafter"/>
</dbReference>
<sequence length="480" mass="53371">MNRIGAAIIGVGRIGQVHLKNMVHSHCIQIHWMVDTVAVHGNLKELANFYNLVDSNITTPDQFETVMADERVKMIVICVPTGLHKEFIMKSLKAGKHVFCEKPLCITVEDAKECYEEAKRQGKILMCALNRRFDKQFSDVRLLAKNGAFGKIRTVKMESRDNQINLEYFAHNKGGIFLDMGIHDVDYIAWIIGDEPEFCTAIGSHTSVMSEGFQSYGEYDTAMGLIKFKNGTLVHLDLNRVTCGGYQQSVKILGTKQVADVTNIRESQLEITDDKGTHMSPYYLVDGFLDRYLDSFAAEMSHFINVVKGEEECTVTGESVVMATKLVYMLTEALQTVNLTKTLLYSKSDKDVIVVDSKSDKDVIVVDSKSDKDVIVVDSKSDKDVIVVDSKSDKDVIVVDSKSDKDVIVVDSKSDKDVIVVDSKSDKDVIVVDSKSDKDVIVVDSKSDKDVIVVDSKSDKDVIVVDSKSDKDVSKKGLFS</sequence>
<gene>
    <name evidence="5" type="ORF">MCOR_31793</name>
</gene>
<dbReference type="GO" id="GO:0006740">
    <property type="term" value="P:NADPH regeneration"/>
    <property type="evidence" value="ECO:0007669"/>
    <property type="project" value="TreeGrafter"/>
</dbReference>
<organism evidence="5 6">
    <name type="scientific">Mytilus coruscus</name>
    <name type="common">Sea mussel</name>
    <dbReference type="NCBI Taxonomy" id="42192"/>
    <lineage>
        <taxon>Eukaryota</taxon>
        <taxon>Metazoa</taxon>
        <taxon>Spiralia</taxon>
        <taxon>Lophotrochozoa</taxon>
        <taxon>Mollusca</taxon>
        <taxon>Bivalvia</taxon>
        <taxon>Autobranchia</taxon>
        <taxon>Pteriomorphia</taxon>
        <taxon>Mytilida</taxon>
        <taxon>Mytiloidea</taxon>
        <taxon>Mytilidae</taxon>
        <taxon>Mytilinae</taxon>
        <taxon>Mytilus</taxon>
    </lineage>
</organism>
<dbReference type="InterPro" id="IPR055170">
    <property type="entry name" value="GFO_IDH_MocA-like_dom"/>
</dbReference>
<dbReference type="PANTHER" id="PTHR42840">
    <property type="entry name" value="NAD(P)-BINDING ROSSMANN-FOLD SUPERFAMILY PROTEIN-RELATED"/>
    <property type="match status" value="1"/>
</dbReference>
<evidence type="ECO:0000313" key="5">
    <source>
        <dbReference type="EMBL" id="CAC5397343.1"/>
    </source>
</evidence>
<comment type="similarity">
    <text evidence="1">Belongs to the Gfo/Idh/MocA family.</text>
</comment>
<dbReference type="Pfam" id="PF01408">
    <property type="entry name" value="GFO_IDH_MocA"/>
    <property type="match status" value="1"/>
</dbReference>
<keyword evidence="2 5" id="KW-0560">Oxidoreductase</keyword>
<dbReference type="Proteomes" id="UP000507470">
    <property type="component" value="Unassembled WGS sequence"/>
</dbReference>
<dbReference type="Gene3D" id="3.30.360.10">
    <property type="entry name" value="Dihydrodipicolinate Reductase, domain 2"/>
    <property type="match status" value="1"/>
</dbReference>
<feature type="domain" description="Gfo/Idh/MocA-like oxidoreductase N-terminal" evidence="3">
    <location>
        <begin position="5"/>
        <end position="127"/>
    </location>
</feature>
<dbReference type="PANTHER" id="PTHR42840:SF3">
    <property type="entry name" value="BINDING ROSSMANN FOLD OXIDOREDUCTASE, PUTATIVE (AFU_ORTHOLOGUE AFUA_2G10240)-RELATED"/>
    <property type="match status" value="1"/>
</dbReference>
<dbReference type="GO" id="GO:0050112">
    <property type="term" value="F:inositol 2-dehydrogenase (NAD+) activity"/>
    <property type="evidence" value="ECO:0007669"/>
    <property type="project" value="UniProtKB-EC"/>
</dbReference>
<protein>
    <submittedName>
        <fullName evidence="5">IolG</fullName>
        <ecNumber evidence="5">1.1.1.18</ecNumber>
        <ecNumber evidence="5">1.1.1.369</ecNumber>
    </submittedName>
</protein>
<evidence type="ECO:0000259" key="3">
    <source>
        <dbReference type="Pfam" id="PF01408"/>
    </source>
</evidence>
<evidence type="ECO:0000259" key="4">
    <source>
        <dbReference type="Pfam" id="PF22725"/>
    </source>
</evidence>
<dbReference type="EMBL" id="CACVKT020005675">
    <property type="protein sequence ID" value="CAC5397343.1"/>
    <property type="molecule type" value="Genomic_DNA"/>
</dbReference>